<evidence type="ECO:0000256" key="1">
    <source>
        <dbReference type="SAM" id="MobiDB-lite"/>
    </source>
</evidence>
<name>A0A2N5U9A3_9BASI</name>
<sequence length="358" mass="38846">MFADFKAHFTTVSRAAQLNLFRRLLRFDIRNHPTTATIGPAIDNQFDALEEMGITLTQDELAGLILQSGLGSDPELMAKVDRMVELSISASRHSRVPNFDAIIWTVDIARQNINHHHAAHPEDQPLQLLPLVANTVATTQDGQPPPAFPHPNNTPDAADFMAMQAGVSNRPAANTGTFHNPTTGYTPGFQGFYPIVAPASYTGTYPQVQGPAHQFTSPPAANHQQADNYRPQYCLQRVDNQRPGNSAIGSPTGQPAARSTNVPSQDDGPQARIVEIGDLEDKLAQLNFSHADIEMVDTAPIVDSATEGKPAYVTGQGDLHFNVLANQRVTLHGVLYCKNARNTLISLAAFRKANATFS</sequence>
<dbReference type="EMBL" id="PGCI01000200">
    <property type="protein sequence ID" value="PLW34321.1"/>
    <property type="molecule type" value="Genomic_DNA"/>
</dbReference>
<feature type="region of interest" description="Disordered" evidence="1">
    <location>
        <begin position="240"/>
        <end position="269"/>
    </location>
</feature>
<proteinExistence type="predicted"/>
<dbReference type="Proteomes" id="UP000235392">
    <property type="component" value="Unassembled WGS sequence"/>
</dbReference>
<accession>A0A2N5U9A3</accession>
<protein>
    <submittedName>
        <fullName evidence="2">Uncharacterized protein</fullName>
    </submittedName>
</protein>
<reference evidence="2 3" key="1">
    <citation type="submission" date="2017-11" db="EMBL/GenBank/DDBJ databases">
        <title>De novo assembly and phasing of dikaryotic genomes from two isolates of Puccinia coronata f. sp. avenae, the causal agent of oat crown rust.</title>
        <authorList>
            <person name="Miller M.E."/>
            <person name="Zhang Y."/>
            <person name="Omidvar V."/>
            <person name="Sperschneider J."/>
            <person name="Schwessinger B."/>
            <person name="Raley C."/>
            <person name="Palmer J.M."/>
            <person name="Garnica D."/>
            <person name="Upadhyaya N."/>
            <person name="Rathjen J."/>
            <person name="Taylor J.M."/>
            <person name="Park R.F."/>
            <person name="Dodds P.N."/>
            <person name="Hirsch C.D."/>
            <person name="Kianian S.F."/>
            <person name="Figueroa M."/>
        </authorList>
    </citation>
    <scope>NUCLEOTIDE SEQUENCE [LARGE SCALE GENOMIC DNA]</scope>
    <source>
        <strain evidence="2">12SD80</strain>
    </source>
</reference>
<evidence type="ECO:0000313" key="3">
    <source>
        <dbReference type="Proteomes" id="UP000235392"/>
    </source>
</evidence>
<feature type="compositionally biased region" description="Polar residues" evidence="1">
    <location>
        <begin position="242"/>
        <end position="264"/>
    </location>
</feature>
<evidence type="ECO:0000313" key="2">
    <source>
        <dbReference type="EMBL" id="PLW34321.1"/>
    </source>
</evidence>
<gene>
    <name evidence="2" type="ORF">PCASD_17279</name>
</gene>
<organism evidence="2 3">
    <name type="scientific">Puccinia coronata f. sp. avenae</name>
    <dbReference type="NCBI Taxonomy" id="200324"/>
    <lineage>
        <taxon>Eukaryota</taxon>
        <taxon>Fungi</taxon>
        <taxon>Dikarya</taxon>
        <taxon>Basidiomycota</taxon>
        <taxon>Pucciniomycotina</taxon>
        <taxon>Pucciniomycetes</taxon>
        <taxon>Pucciniales</taxon>
        <taxon>Pucciniaceae</taxon>
        <taxon>Puccinia</taxon>
    </lineage>
</organism>
<comment type="caution">
    <text evidence="2">The sequence shown here is derived from an EMBL/GenBank/DDBJ whole genome shotgun (WGS) entry which is preliminary data.</text>
</comment>
<dbReference type="AlphaFoldDB" id="A0A2N5U9A3"/>